<dbReference type="OrthoDB" id="8690069at2"/>
<keyword evidence="2" id="KW-0813">Transport</keyword>
<evidence type="ECO:0000313" key="6">
    <source>
        <dbReference type="Proteomes" id="UP000000602"/>
    </source>
</evidence>
<dbReference type="AlphaFoldDB" id="Q6AR02"/>
<gene>
    <name evidence="5" type="ordered locus">DP0493</name>
</gene>
<name>Q6AR02_DESPS</name>
<keyword evidence="6" id="KW-1185">Reference proteome</keyword>
<evidence type="ECO:0000256" key="1">
    <source>
        <dbReference type="ARBA" id="ARBA00009023"/>
    </source>
</evidence>
<dbReference type="InterPro" id="IPR018389">
    <property type="entry name" value="DctP_fam"/>
</dbReference>
<dbReference type="EMBL" id="CR522870">
    <property type="protein sequence ID" value="CAG35222.1"/>
    <property type="molecule type" value="Genomic_DNA"/>
</dbReference>
<dbReference type="Gene3D" id="3.40.190.170">
    <property type="entry name" value="Bacterial extracellular solute-binding protein, family 7"/>
    <property type="match status" value="1"/>
</dbReference>
<sequence>MKKHFVISALVLLASVSMLAGSIQARAMKISHVRPQGTAIDKDLHWFSDTLKEASAGKLKTKIYPANALGDYTIVQERVSLGAISFACQPPSTAADKRFQLIYFPYIVENWRQARDNYGPGAPLRKVVEGLYAEQNIHMIAAWPVYFGGISFNKEVKDYGNPDVSKGLKVRVQPMKTFQLLADTSGYLGTPIPFSDAFTAVQTGVVDGVIGSGAEGYYSSFRDVTKYYLPANTHFEVWYLIMSQKDFDKLSVEEQGQVQNVATQFEERRWTVAEADQAANEKKLADYGAVILPISKAEIAALSDRAKSAVWPVILRDVGQEWGQGVLDRVTK</sequence>
<accession>Q6AR02</accession>
<evidence type="ECO:0000256" key="2">
    <source>
        <dbReference type="ARBA" id="ARBA00022448"/>
    </source>
</evidence>
<dbReference type="GO" id="GO:0055085">
    <property type="term" value="P:transmembrane transport"/>
    <property type="evidence" value="ECO:0007669"/>
    <property type="project" value="InterPro"/>
</dbReference>
<evidence type="ECO:0000256" key="4">
    <source>
        <dbReference type="SAM" id="SignalP"/>
    </source>
</evidence>
<reference evidence="6" key="1">
    <citation type="journal article" date="2004" name="Environ. Microbiol.">
        <title>The genome of Desulfotalea psychrophila, a sulfate-reducing bacterium from permanently cold Arctic sediments.</title>
        <authorList>
            <person name="Rabus R."/>
            <person name="Ruepp A."/>
            <person name="Frickey T."/>
            <person name="Rattei T."/>
            <person name="Fartmann B."/>
            <person name="Stark M."/>
            <person name="Bauer M."/>
            <person name="Zibat A."/>
            <person name="Lombardot T."/>
            <person name="Becker I."/>
            <person name="Amann J."/>
            <person name="Gellner K."/>
            <person name="Teeling H."/>
            <person name="Leuschner W.D."/>
            <person name="Gloeckner F.-O."/>
            <person name="Lupas A.N."/>
            <person name="Amann R."/>
            <person name="Klenk H.-P."/>
        </authorList>
    </citation>
    <scope>NUCLEOTIDE SEQUENCE [LARGE SCALE GENOMIC DNA]</scope>
    <source>
        <strain evidence="6">DSM 12343 / LSv54</strain>
    </source>
</reference>
<dbReference type="Proteomes" id="UP000000602">
    <property type="component" value="Chromosome"/>
</dbReference>
<feature type="signal peptide" evidence="4">
    <location>
        <begin position="1"/>
        <end position="20"/>
    </location>
</feature>
<dbReference type="eggNOG" id="COG1638">
    <property type="taxonomic scope" value="Bacteria"/>
</dbReference>
<organism evidence="5 6">
    <name type="scientific">Desulfotalea psychrophila (strain LSv54 / DSM 12343)</name>
    <dbReference type="NCBI Taxonomy" id="177439"/>
    <lineage>
        <taxon>Bacteria</taxon>
        <taxon>Pseudomonadati</taxon>
        <taxon>Thermodesulfobacteriota</taxon>
        <taxon>Desulfobulbia</taxon>
        <taxon>Desulfobulbales</taxon>
        <taxon>Desulfocapsaceae</taxon>
        <taxon>Desulfotalea</taxon>
    </lineage>
</organism>
<proteinExistence type="inferred from homology"/>
<dbReference type="KEGG" id="dps:DP0493"/>
<dbReference type="PANTHER" id="PTHR33376">
    <property type="match status" value="1"/>
</dbReference>
<evidence type="ECO:0000256" key="3">
    <source>
        <dbReference type="ARBA" id="ARBA00022729"/>
    </source>
</evidence>
<evidence type="ECO:0000313" key="5">
    <source>
        <dbReference type="EMBL" id="CAG35222.1"/>
    </source>
</evidence>
<dbReference type="CDD" id="cd13673">
    <property type="entry name" value="PBP2_TRAP_SBP_like_2"/>
    <property type="match status" value="1"/>
</dbReference>
<dbReference type="InterPro" id="IPR038404">
    <property type="entry name" value="TRAP_DctP_sf"/>
</dbReference>
<comment type="similarity">
    <text evidence="1">Belongs to the bacterial solute-binding protein 7 family.</text>
</comment>
<keyword evidence="3 4" id="KW-0732">Signal</keyword>
<dbReference type="PANTHER" id="PTHR33376:SF7">
    <property type="entry name" value="C4-DICARBOXYLATE-BINDING PROTEIN DCTB"/>
    <property type="match status" value="1"/>
</dbReference>
<dbReference type="RefSeq" id="WP_011187738.1">
    <property type="nucleotide sequence ID" value="NC_006138.1"/>
</dbReference>
<dbReference type="HOGENOM" id="CLU_036176_1_2_7"/>
<dbReference type="Pfam" id="PF03480">
    <property type="entry name" value="DctP"/>
    <property type="match status" value="1"/>
</dbReference>
<protein>
    <submittedName>
        <fullName evidence="5">Probable DctP (Periplasmic C4-dicarboxylate binding protein)</fullName>
    </submittedName>
</protein>
<feature type="chain" id="PRO_5004270725" evidence="4">
    <location>
        <begin position="21"/>
        <end position="332"/>
    </location>
</feature>
<dbReference type="NCBIfam" id="NF037995">
    <property type="entry name" value="TRAP_S1"/>
    <property type="match status" value="1"/>
</dbReference>
<dbReference type="STRING" id="177439.DP0493"/>